<dbReference type="AlphaFoldDB" id="A0A2I5TMC5"/>
<gene>
    <name evidence="9" type="ORF">CWC46_17250</name>
    <name evidence="10" type="ORF">Ser39006_017250</name>
</gene>
<evidence type="ECO:0000256" key="3">
    <source>
        <dbReference type="ARBA" id="ARBA00022475"/>
    </source>
</evidence>
<feature type="transmembrane region" description="Helical" evidence="7">
    <location>
        <begin position="125"/>
        <end position="142"/>
    </location>
</feature>
<feature type="transmembrane region" description="Helical" evidence="7">
    <location>
        <begin position="231"/>
        <end position="252"/>
    </location>
</feature>
<dbReference type="PANTHER" id="PTHR32322:SF2">
    <property type="entry name" value="EAMA DOMAIN-CONTAINING PROTEIN"/>
    <property type="match status" value="1"/>
</dbReference>
<comment type="subcellular location">
    <subcellularLocation>
        <location evidence="1">Cell membrane</location>
        <topology evidence="1">Multi-pass membrane protein</topology>
    </subcellularLocation>
</comment>
<dbReference type="Proteomes" id="UP000233778">
    <property type="component" value="Chromosome"/>
</dbReference>
<dbReference type="PANTHER" id="PTHR32322">
    <property type="entry name" value="INNER MEMBRANE TRANSPORTER"/>
    <property type="match status" value="1"/>
</dbReference>
<dbReference type="EMBL" id="CP025084">
    <property type="protein sequence ID" value="AUH05723.1"/>
    <property type="molecule type" value="Genomic_DNA"/>
</dbReference>
<keyword evidence="4 7" id="KW-0812">Transmembrane</keyword>
<feature type="transmembrane region" description="Helical" evidence="7">
    <location>
        <begin position="259"/>
        <end position="280"/>
    </location>
</feature>
<evidence type="ECO:0000313" key="9">
    <source>
        <dbReference type="EMBL" id="AUH01402.1"/>
    </source>
</evidence>
<keyword evidence="6 7" id="KW-0472">Membrane</keyword>
<feature type="transmembrane region" description="Helical" evidence="7">
    <location>
        <begin position="93"/>
        <end position="113"/>
    </location>
</feature>
<sequence>MLTGIMFALSAGLMWGLIFIGPLLIPDYPAALQSTGRYLAFGLIALPLAWSDRARLTQLTRQDWLEALKLSTIGNLLYYLCLASAIKRTGAPITTMIIGTLPVVIAISANLLYGRHDGRLSWRRLTPALGLIAVGLILVNIAEITNSSAPLSLWNYLSGMALALLAVVCWTWYPLRNARWLRQHPDKNPGTWATAQGVATLPLALVGYLLVGGYLALAEPRFALPFGPRPGVFITLMVIIGLFGSWLGTLCWNEASQRLPTILVGPLLVFETLSGLTYTFLLRQSWPPLLTLCGIICLISGVIYTMLIKPKPMVSTVSPPPMTDHEHG</sequence>
<reference evidence="10 11" key="1">
    <citation type="journal article" date="2013" name="Genome Announc.">
        <title>Draft genome sequence of Serratia sp. strain ATCC 39006, a model bacterium for analysis of the biosynthesis and regulation of prodigiosin, a carbapenem, and gas vesicles.</title>
        <authorList>
            <person name="Fineran P.C."/>
            <person name="Iglesias Cans M.C."/>
            <person name="Ramsay J.P."/>
            <person name="Wilf N.M."/>
            <person name="Cossyleon D."/>
            <person name="McNeil M.B."/>
            <person name="Williamson N.R."/>
            <person name="Monson R.E."/>
            <person name="Becher S.A."/>
            <person name="Stanton J.A."/>
            <person name="Brugger K."/>
            <person name="Brown S.D."/>
            <person name="Salmond G.P."/>
        </authorList>
    </citation>
    <scope>NUCLEOTIDE SEQUENCE [LARGE SCALE GENOMIC DNA]</scope>
    <source>
        <strain evidence="10">ATCC 39006</strain>
        <strain evidence="11">ATCC 39006 / SC 11482</strain>
    </source>
</reference>
<feature type="transmembrane region" description="Helical" evidence="7">
    <location>
        <begin position="154"/>
        <end position="173"/>
    </location>
</feature>
<evidence type="ECO:0000313" key="11">
    <source>
        <dbReference type="Proteomes" id="UP000017700"/>
    </source>
</evidence>
<evidence type="ECO:0000313" key="10">
    <source>
        <dbReference type="EMBL" id="AUH05723.1"/>
    </source>
</evidence>
<evidence type="ECO:0000256" key="7">
    <source>
        <dbReference type="SAM" id="Phobius"/>
    </source>
</evidence>
<feature type="transmembrane region" description="Helical" evidence="7">
    <location>
        <begin position="193"/>
        <end position="211"/>
    </location>
</feature>
<evidence type="ECO:0000259" key="8">
    <source>
        <dbReference type="Pfam" id="PF00892"/>
    </source>
</evidence>
<keyword evidence="5 7" id="KW-1133">Transmembrane helix</keyword>
<feature type="transmembrane region" description="Helical" evidence="7">
    <location>
        <begin position="286"/>
        <end position="307"/>
    </location>
</feature>
<keyword evidence="11" id="KW-1185">Reference proteome</keyword>
<dbReference type="InterPro" id="IPR000620">
    <property type="entry name" value="EamA_dom"/>
</dbReference>
<protein>
    <submittedName>
        <fullName evidence="10">EamA/RhaT family transporter</fullName>
    </submittedName>
</protein>
<dbReference type="KEGG" id="serq:CWC46_17250"/>
<dbReference type="Pfam" id="PF00892">
    <property type="entry name" value="EamA"/>
    <property type="match status" value="1"/>
</dbReference>
<dbReference type="OrthoDB" id="7216522at2"/>
<reference evidence="10" key="2">
    <citation type="submission" date="2013-09" db="EMBL/GenBank/DDBJ databases">
        <authorList>
            <person name="Wang G."/>
            <person name="Yang Y."/>
            <person name="Su Y."/>
        </authorList>
    </citation>
    <scope>NUCLEOTIDE SEQUENCE</scope>
    <source>
        <strain evidence="10">ATCC 39006</strain>
    </source>
</reference>
<accession>A0A2I5TMC5</accession>
<feature type="domain" description="EamA" evidence="8">
    <location>
        <begin position="3"/>
        <end position="140"/>
    </location>
</feature>
<dbReference type="InterPro" id="IPR050638">
    <property type="entry name" value="AA-Vitamin_Transporters"/>
</dbReference>
<evidence type="ECO:0000256" key="4">
    <source>
        <dbReference type="ARBA" id="ARBA00022692"/>
    </source>
</evidence>
<reference evidence="9 12" key="3">
    <citation type="submission" date="2017-11" db="EMBL/GenBank/DDBJ databases">
        <title>Complete genome sequence of Serratia sp. ATCC 39006 LacA.</title>
        <authorList>
            <person name="Hampton H.G."/>
            <person name="Jackson S.A."/>
            <person name="Jauregui R."/>
            <person name="Poulter G.T.M."/>
            <person name="Salmond G.P.C."/>
            <person name="Fineran P.C."/>
        </authorList>
    </citation>
    <scope>NUCLEOTIDE SEQUENCE [LARGE SCALE GENOMIC DNA]</scope>
    <source>
        <strain evidence="9 12">ATCC 39006</strain>
    </source>
</reference>
<feature type="transmembrane region" description="Helical" evidence="7">
    <location>
        <begin position="7"/>
        <end position="25"/>
    </location>
</feature>
<evidence type="ECO:0000313" key="12">
    <source>
        <dbReference type="Proteomes" id="UP000233778"/>
    </source>
</evidence>
<organism evidence="10 11">
    <name type="scientific">Serratia sp. (strain ATCC 39006)</name>
    <name type="common">Prodigiosinella confusarubida</name>
    <dbReference type="NCBI Taxonomy" id="104623"/>
    <lineage>
        <taxon>Bacteria</taxon>
        <taxon>Pseudomonadati</taxon>
        <taxon>Pseudomonadota</taxon>
        <taxon>Gammaproteobacteria</taxon>
        <taxon>Enterobacterales</taxon>
        <taxon>Pectobacteriaceae</taxon>
        <taxon>Prodigiosinella</taxon>
    </lineage>
</organism>
<reference evidence="10" key="4">
    <citation type="submission" date="2017-11" db="EMBL/GenBank/DDBJ databases">
        <title>Complete genome sequence of Serratia sp. ATCC 39006.</title>
        <authorList>
            <person name="Hampton H.G."/>
            <person name="Jackson S.A."/>
            <person name="Jauregui R."/>
            <person name="Poulter G.T.M."/>
            <person name="Salmond G.P.C."/>
            <person name="Fineran P.C."/>
        </authorList>
    </citation>
    <scope>NUCLEOTIDE SEQUENCE</scope>
    <source>
        <strain evidence="10">ATCC 39006</strain>
    </source>
</reference>
<dbReference type="KEGG" id="sera:Ser39006_017250"/>
<dbReference type="GO" id="GO:0016020">
    <property type="term" value="C:membrane"/>
    <property type="evidence" value="ECO:0007669"/>
    <property type="project" value="UniProtKB-SubCell"/>
</dbReference>
<feature type="transmembrane region" description="Helical" evidence="7">
    <location>
        <begin position="70"/>
        <end position="87"/>
    </location>
</feature>
<keyword evidence="3" id="KW-1003">Cell membrane</keyword>
<dbReference type="STRING" id="104623.Ser39006_02037"/>
<evidence type="ECO:0000256" key="1">
    <source>
        <dbReference type="ARBA" id="ARBA00004651"/>
    </source>
</evidence>
<feature type="transmembrane region" description="Helical" evidence="7">
    <location>
        <begin position="31"/>
        <end position="50"/>
    </location>
</feature>
<comment type="similarity">
    <text evidence="2">Belongs to the EamA transporter family.</text>
</comment>
<evidence type="ECO:0000256" key="5">
    <source>
        <dbReference type="ARBA" id="ARBA00022989"/>
    </source>
</evidence>
<evidence type="ECO:0000256" key="6">
    <source>
        <dbReference type="ARBA" id="ARBA00023136"/>
    </source>
</evidence>
<evidence type="ECO:0000256" key="2">
    <source>
        <dbReference type="ARBA" id="ARBA00007362"/>
    </source>
</evidence>
<dbReference type="Proteomes" id="UP000017700">
    <property type="component" value="Chromosome"/>
</dbReference>
<proteinExistence type="inferred from homology"/>
<name>A0A2I5TMC5_SERS3</name>
<dbReference type="SUPFAM" id="SSF103481">
    <property type="entry name" value="Multidrug resistance efflux transporter EmrE"/>
    <property type="match status" value="2"/>
</dbReference>
<dbReference type="EMBL" id="CP025085">
    <property type="protein sequence ID" value="AUH01402.1"/>
    <property type="molecule type" value="Genomic_DNA"/>
</dbReference>
<dbReference type="InterPro" id="IPR037185">
    <property type="entry name" value="EmrE-like"/>
</dbReference>
<dbReference type="RefSeq" id="WP_021015303.1">
    <property type="nucleotide sequence ID" value="NZ_CP025084.1"/>
</dbReference>